<dbReference type="PANTHER" id="PTHR36440">
    <property type="entry name" value="PUTATIVE (AFU_ORTHOLOGUE AFUA_8G07350)-RELATED"/>
    <property type="match status" value="1"/>
</dbReference>
<proteinExistence type="predicted"/>
<keyword evidence="3" id="KW-1185">Reference proteome</keyword>
<accession>A0ABT1X9B2</accession>
<dbReference type="EMBL" id="JANJOU010000023">
    <property type="protein sequence ID" value="MCR0984695.1"/>
    <property type="molecule type" value="Genomic_DNA"/>
</dbReference>
<evidence type="ECO:0000259" key="1">
    <source>
        <dbReference type="Pfam" id="PF07883"/>
    </source>
</evidence>
<gene>
    <name evidence="2" type="ORF">NRP21_21785</name>
</gene>
<name>A0ABT1X9B2_9PROT</name>
<organism evidence="2 3">
    <name type="scientific">Roseomonas populi</name>
    <dbReference type="NCBI Taxonomy" id="3121582"/>
    <lineage>
        <taxon>Bacteria</taxon>
        <taxon>Pseudomonadati</taxon>
        <taxon>Pseudomonadota</taxon>
        <taxon>Alphaproteobacteria</taxon>
        <taxon>Acetobacterales</taxon>
        <taxon>Roseomonadaceae</taxon>
        <taxon>Roseomonas</taxon>
    </lineage>
</organism>
<comment type="caution">
    <text evidence="2">The sequence shown here is derived from an EMBL/GenBank/DDBJ whole genome shotgun (WGS) entry which is preliminary data.</text>
</comment>
<dbReference type="RefSeq" id="WP_257718350.1">
    <property type="nucleotide sequence ID" value="NZ_JANJOU010000023.1"/>
</dbReference>
<dbReference type="InterPro" id="IPR013096">
    <property type="entry name" value="Cupin_2"/>
</dbReference>
<evidence type="ECO:0000313" key="3">
    <source>
        <dbReference type="Proteomes" id="UP001524642"/>
    </source>
</evidence>
<evidence type="ECO:0000313" key="2">
    <source>
        <dbReference type="EMBL" id="MCR0984695.1"/>
    </source>
</evidence>
<dbReference type="InterPro" id="IPR011051">
    <property type="entry name" value="RmlC_Cupin_sf"/>
</dbReference>
<dbReference type="Proteomes" id="UP001524642">
    <property type="component" value="Unassembled WGS sequence"/>
</dbReference>
<dbReference type="InterPro" id="IPR014710">
    <property type="entry name" value="RmlC-like_jellyroll"/>
</dbReference>
<feature type="domain" description="Cupin type-2" evidence="1">
    <location>
        <begin position="31"/>
        <end position="97"/>
    </location>
</feature>
<reference evidence="2 3" key="1">
    <citation type="submission" date="2022-06" db="EMBL/GenBank/DDBJ databases">
        <title>Roseomonas CN29.</title>
        <authorList>
            <person name="Cheng Y."/>
            <person name="He X."/>
        </authorList>
    </citation>
    <scope>NUCLEOTIDE SEQUENCE [LARGE SCALE GENOMIC DNA]</scope>
    <source>
        <strain evidence="2 3">CN29</strain>
    </source>
</reference>
<dbReference type="Pfam" id="PF07883">
    <property type="entry name" value="Cupin_2"/>
    <property type="match status" value="1"/>
</dbReference>
<dbReference type="PANTHER" id="PTHR36440:SF1">
    <property type="entry name" value="PUTATIVE (AFU_ORTHOLOGUE AFUA_8G07350)-RELATED"/>
    <property type="match status" value="1"/>
</dbReference>
<dbReference type="SUPFAM" id="SSF51182">
    <property type="entry name" value="RmlC-like cupins"/>
    <property type="match status" value="1"/>
</dbReference>
<protein>
    <submittedName>
        <fullName evidence="2">Cupin domain-containing protein</fullName>
    </submittedName>
</protein>
<dbReference type="InterPro" id="IPR053146">
    <property type="entry name" value="QDO-like"/>
</dbReference>
<sequence>MSAPTVHLLGNLLTFRATAATTEGGFSLVECRTAPGQGSPPHLQRHDVEAFYVLEGRYEFTLAGETRTEGPGGFVLIPRDVPHHFRNPGETEARMLILNVPGGLHEGFFRDAGEAVEGTAFPPMAPPDVPRLVGIAAGYGIEVLTPA</sequence>
<dbReference type="Gene3D" id="2.60.120.10">
    <property type="entry name" value="Jelly Rolls"/>
    <property type="match status" value="1"/>
</dbReference>